<dbReference type="Pfam" id="PF00078">
    <property type="entry name" value="RVT_1"/>
    <property type="match status" value="1"/>
</dbReference>
<organism evidence="2 3">
    <name type="scientific">Paspalum notatum var. saurae</name>
    <dbReference type="NCBI Taxonomy" id="547442"/>
    <lineage>
        <taxon>Eukaryota</taxon>
        <taxon>Viridiplantae</taxon>
        <taxon>Streptophyta</taxon>
        <taxon>Embryophyta</taxon>
        <taxon>Tracheophyta</taxon>
        <taxon>Spermatophyta</taxon>
        <taxon>Magnoliopsida</taxon>
        <taxon>Liliopsida</taxon>
        <taxon>Poales</taxon>
        <taxon>Poaceae</taxon>
        <taxon>PACMAD clade</taxon>
        <taxon>Panicoideae</taxon>
        <taxon>Andropogonodae</taxon>
        <taxon>Paspaleae</taxon>
        <taxon>Paspalinae</taxon>
        <taxon>Paspalum</taxon>
    </lineage>
</organism>
<protein>
    <recommendedName>
        <fullName evidence="1">Reverse transcriptase domain-containing protein</fullName>
    </recommendedName>
</protein>
<dbReference type="Proteomes" id="UP001341281">
    <property type="component" value="Chromosome 04"/>
</dbReference>
<feature type="domain" description="Reverse transcriptase" evidence="1">
    <location>
        <begin position="90"/>
        <end position="347"/>
    </location>
</feature>
<evidence type="ECO:0000259" key="1">
    <source>
        <dbReference type="PROSITE" id="PS50878"/>
    </source>
</evidence>
<dbReference type="InterPro" id="IPR043502">
    <property type="entry name" value="DNA/RNA_pol_sf"/>
</dbReference>
<dbReference type="PROSITE" id="PS50878">
    <property type="entry name" value="RT_POL"/>
    <property type="match status" value="1"/>
</dbReference>
<name>A0AAQ3T9M6_PASNO</name>
<evidence type="ECO:0000313" key="3">
    <source>
        <dbReference type="Proteomes" id="UP001341281"/>
    </source>
</evidence>
<dbReference type="CDD" id="cd01650">
    <property type="entry name" value="RT_nLTR_like"/>
    <property type="match status" value="1"/>
</dbReference>
<dbReference type="InterPro" id="IPR000477">
    <property type="entry name" value="RT_dom"/>
</dbReference>
<dbReference type="EMBL" id="CP144748">
    <property type="protein sequence ID" value="WVZ69121.1"/>
    <property type="molecule type" value="Genomic_DNA"/>
</dbReference>
<gene>
    <name evidence="2" type="ORF">U9M48_017959</name>
</gene>
<proteinExistence type="predicted"/>
<evidence type="ECO:0000313" key="2">
    <source>
        <dbReference type="EMBL" id="WVZ69121.1"/>
    </source>
</evidence>
<reference evidence="2 3" key="1">
    <citation type="submission" date="2024-02" db="EMBL/GenBank/DDBJ databases">
        <title>High-quality chromosome-scale genome assembly of Pensacola bahiagrass (Paspalum notatum Flugge var. saurae).</title>
        <authorList>
            <person name="Vega J.M."/>
            <person name="Podio M."/>
            <person name="Orjuela J."/>
            <person name="Siena L.A."/>
            <person name="Pessino S.C."/>
            <person name="Combes M.C."/>
            <person name="Mariac C."/>
            <person name="Albertini E."/>
            <person name="Pupilli F."/>
            <person name="Ortiz J.P.A."/>
            <person name="Leblanc O."/>
        </authorList>
    </citation>
    <scope>NUCLEOTIDE SEQUENCE [LARGE SCALE GENOMIC DNA]</scope>
    <source>
        <strain evidence="2">R1</strain>
        <tissue evidence="2">Leaf</tissue>
    </source>
</reference>
<dbReference type="AlphaFoldDB" id="A0AAQ3T9M6"/>
<keyword evidence="3" id="KW-1185">Reference proteome</keyword>
<dbReference type="PANTHER" id="PTHR19446">
    <property type="entry name" value="REVERSE TRANSCRIPTASES"/>
    <property type="match status" value="1"/>
</dbReference>
<dbReference type="SUPFAM" id="SSF56672">
    <property type="entry name" value="DNA/RNA polymerases"/>
    <property type="match status" value="1"/>
</dbReference>
<accession>A0AAQ3T9M6</accession>
<sequence>MGAEEDREVTSQEDKAAHLFSHYSSLLGSLSARSETINWSRLGIQQHDLQHLDSELTEQEVHQAILDAPAEKAPGPDGFIGDLVRALHGIFQLRGRHWNLLNTANITLIPKRDDAETAQDYRPISLMHSVAKILAKVLANRLAPHLHSIISHSQSAFIKGRSIHDNFQYIQGAIRHFHRSKTLMLFIKLDIAKAFDNVRLDYLLEVLKQIGFGQRWRGIISLIWSTTSSRIILNGESGRPIQHRCGLRQGDPLSPMLFTQYNAFSRKQVNKGCYPQSAAIQFVTHKSDVENLQLLLEWFGEATGLKTNIQKLEIYKVNCEALNISNILDHFRGNIAEFPCKYLGLPLRIGRTSRADEQILIDKIGSKLSGWKGKLLTRAGRLQLVQAVLSAIPTYSMTNFTLSSWAVKRIDHLHRNFLWKGSEDAKGGHCLVNWKRVCRSKFLGGLGIKNLYSFNRALRLRWLWLKWRQPNKPWAGFQLNQSNVKKDLFRACTRIVVGNGRQACF</sequence>